<organism evidence="1 2">
    <name type="scientific">Megaselia scalaris</name>
    <name type="common">Humpbacked fly</name>
    <name type="synonym">Phora scalaris</name>
    <dbReference type="NCBI Taxonomy" id="36166"/>
    <lineage>
        <taxon>Eukaryota</taxon>
        <taxon>Metazoa</taxon>
        <taxon>Ecdysozoa</taxon>
        <taxon>Arthropoda</taxon>
        <taxon>Hexapoda</taxon>
        <taxon>Insecta</taxon>
        <taxon>Pterygota</taxon>
        <taxon>Neoptera</taxon>
        <taxon>Endopterygota</taxon>
        <taxon>Diptera</taxon>
        <taxon>Brachycera</taxon>
        <taxon>Muscomorpha</taxon>
        <taxon>Platypezoidea</taxon>
        <taxon>Phoridae</taxon>
        <taxon>Megaseliini</taxon>
        <taxon>Megaselia</taxon>
    </lineage>
</organism>
<accession>T1GIK5</accession>
<dbReference type="EMBL" id="CAQQ02065463">
    <property type="status" value="NOT_ANNOTATED_CDS"/>
    <property type="molecule type" value="Genomic_DNA"/>
</dbReference>
<keyword evidence="2" id="KW-1185">Reference proteome</keyword>
<evidence type="ECO:0000313" key="1">
    <source>
        <dbReference type="EnsemblMetazoa" id="MESCA003285-PA"/>
    </source>
</evidence>
<dbReference type="EnsemblMetazoa" id="MESCA003285-RA">
    <property type="protein sequence ID" value="MESCA003285-PA"/>
    <property type="gene ID" value="MESCA003285"/>
</dbReference>
<dbReference type="HOGENOM" id="CLU_2052278_0_0_1"/>
<reference evidence="2" key="1">
    <citation type="submission" date="2013-02" db="EMBL/GenBank/DDBJ databases">
        <authorList>
            <person name="Hughes D."/>
        </authorList>
    </citation>
    <scope>NUCLEOTIDE SEQUENCE</scope>
    <source>
        <strain>Durham</strain>
        <strain evidence="2">NC isolate 2 -- Noor lab</strain>
    </source>
</reference>
<dbReference type="AlphaFoldDB" id="T1GIK5"/>
<sequence length="120" mass="13703">MDPVDVSALISEFRTQMDIIRKASAVVDNIIAKFESINFVPFHPPTTVPPVKCKNTEILTPEMSKKLCIPPVYFEDVRLRPKYNVLYTYTFRKIVYVYNTFRNLSDGDLTPTVLEGTGIV</sequence>
<proteinExistence type="predicted"/>
<dbReference type="Proteomes" id="UP000015102">
    <property type="component" value="Unassembled WGS sequence"/>
</dbReference>
<dbReference type="EMBL" id="CAQQ02065464">
    <property type="status" value="NOT_ANNOTATED_CDS"/>
    <property type="molecule type" value="Genomic_DNA"/>
</dbReference>
<reference evidence="1" key="2">
    <citation type="submission" date="2015-06" db="UniProtKB">
        <authorList>
            <consortium name="EnsemblMetazoa"/>
        </authorList>
    </citation>
    <scope>IDENTIFICATION</scope>
</reference>
<evidence type="ECO:0000313" key="2">
    <source>
        <dbReference type="Proteomes" id="UP000015102"/>
    </source>
</evidence>
<protein>
    <submittedName>
        <fullName evidence="1">Uncharacterized protein</fullName>
    </submittedName>
</protein>
<name>T1GIK5_MEGSC</name>